<reference evidence="2" key="1">
    <citation type="submission" date="2016-02" db="EMBL/GenBank/DDBJ databases">
        <title>Genome sequence of Bacillus trypoxylicola KCTC 13244(T).</title>
        <authorList>
            <person name="Jeong H."/>
            <person name="Park S.-H."/>
            <person name="Choi S.-K."/>
        </authorList>
    </citation>
    <scope>NUCLEOTIDE SEQUENCE [LARGE SCALE GENOMIC DNA]</scope>
    <source>
        <strain evidence="2">KCTC 13244</strain>
    </source>
</reference>
<keyword evidence="3" id="KW-1185">Reference proteome</keyword>
<feature type="transmembrane region" description="Helical" evidence="1">
    <location>
        <begin position="29"/>
        <end position="47"/>
    </location>
</feature>
<keyword evidence="1" id="KW-0472">Membrane</keyword>
<accession>A0A162FBT1</accession>
<evidence type="ECO:0000256" key="1">
    <source>
        <dbReference type="SAM" id="Phobius"/>
    </source>
</evidence>
<organism evidence="2 3">
    <name type="scientific">Alkalihalobacillus trypoxylicola</name>
    <dbReference type="NCBI Taxonomy" id="519424"/>
    <lineage>
        <taxon>Bacteria</taxon>
        <taxon>Bacillati</taxon>
        <taxon>Bacillota</taxon>
        <taxon>Bacilli</taxon>
        <taxon>Bacillales</taxon>
        <taxon>Bacillaceae</taxon>
        <taxon>Alkalihalobacillus</taxon>
    </lineage>
</organism>
<keyword evidence="1" id="KW-0812">Transmembrane</keyword>
<keyword evidence="1" id="KW-1133">Transmembrane helix</keyword>
<dbReference type="EMBL" id="LTAO01000001">
    <property type="protein sequence ID" value="KYG35238.1"/>
    <property type="molecule type" value="Genomic_DNA"/>
</dbReference>
<gene>
    <name evidence="2" type="ORF">AZF04_02555</name>
</gene>
<evidence type="ECO:0000313" key="2">
    <source>
        <dbReference type="EMBL" id="KYG35238.1"/>
    </source>
</evidence>
<dbReference type="STRING" id="519424.AZF04_02555"/>
<name>A0A162FBT1_9BACI</name>
<dbReference type="AlphaFoldDB" id="A0A162FBT1"/>
<evidence type="ECO:0000313" key="3">
    <source>
        <dbReference type="Proteomes" id="UP000075806"/>
    </source>
</evidence>
<dbReference type="OrthoDB" id="2973727at2"/>
<comment type="caution">
    <text evidence="2">The sequence shown here is derived from an EMBL/GenBank/DDBJ whole genome shotgun (WGS) entry which is preliminary data.</text>
</comment>
<proteinExistence type="predicted"/>
<protein>
    <submittedName>
        <fullName evidence="2">Uncharacterized protein</fullName>
    </submittedName>
</protein>
<dbReference type="Proteomes" id="UP000075806">
    <property type="component" value="Unassembled WGS sequence"/>
</dbReference>
<sequence length="99" mass="10931">MTNLLLILSIAILIIGVISGFFMNSFFGWLITTLGSLAFASITLALMKIIQNQEKSLTLLHQVFSSVNQQTEVSLQCKNCNYEYSDSLSSCPKCGFRGN</sequence>
<dbReference type="RefSeq" id="WP_061947404.1">
    <property type="nucleotide sequence ID" value="NZ_LTAO01000001.1"/>
</dbReference>